<dbReference type="AlphaFoldDB" id="A0A9N9G5E7"/>
<name>A0A9N9G5E7_9GLOM</name>
<dbReference type="InterPro" id="IPR036514">
    <property type="entry name" value="SGNH_hydro_sf"/>
</dbReference>
<feature type="region of interest" description="Disordered" evidence="1">
    <location>
        <begin position="1"/>
        <end position="50"/>
    </location>
</feature>
<sequence length="193" mass="21869">MQKAAVKKKHNQKENPQEAAVKKKRGQPKKALEESLTEDQNDNSNSEFIQGCTGPKSEFHVYGIKQQIKMFIAANTKSNKSKKAKKINDFSRTLFSVYGAGNDFVFSGMSASPLEVVQSLIDALHLLVKSFPTINTILMPNIQDLSQLPIYKTSNIEEKARISKLVESHNKYLLEHLVKFNRETDVKIIYLKN</sequence>
<dbReference type="OrthoDB" id="1600564at2759"/>
<reference evidence="2" key="1">
    <citation type="submission" date="2021-06" db="EMBL/GenBank/DDBJ databases">
        <authorList>
            <person name="Kallberg Y."/>
            <person name="Tangrot J."/>
            <person name="Rosling A."/>
        </authorList>
    </citation>
    <scope>NUCLEOTIDE SEQUENCE</scope>
    <source>
        <strain evidence="2">MA453B</strain>
    </source>
</reference>
<organism evidence="2 3">
    <name type="scientific">Dentiscutata erythropus</name>
    <dbReference type="NCBI Taxonomy" id="1348616"/>
    <lineage>
        <taxon>Eukaryota</taxon>
        <taxon>Fungi</taxon>
        <taxon>Fungi incertae sedis</taxon>
        <taxon>Mucoromycota</taxon>
        <taxon>Glomeromycotina</taxon>
        <taxon>Glomeromycetes</taxon>
        <taxon>Diversisporales</taxon>
        <taxon>Gigasporaceae</taxon>
        <taxon>Dentiscutata</taxon>
    </lineage>
</organism>
<evidence type="ECO:0000313" key="2">
    <source>
        <dbReference type="EMBL" id="CAG8578604.1"/>
    </source>
</evidence>
<comment type="caution">
    <text evidence="2">The sequence shown here is derived from an EMBL/GenBank/DDBJ whole genome shotgun (WGS) entry which is preliminary data.</text>
</comment>
<feature type="compositionally biased region" description="Basic residues" evidence="1">
    <location>
        <begin position="1"/>
        <end position="11"/>
    </location>
</feature>
<gene>
    <name evidence="2" type="ORF">DERYTH_LOCUS6570</name>
</gene>
<protein>
    <submittedName>
        <fullName evidence="2">26947_t:CDS:1</fullName>
    </submittedName>
</protein>
<dbReference type="Gene3D" id="3.40.50.1110">
    <property type="entry name" value="SGNH hydrolase"/>
    <property type="match status" value="1"/>
</dbReference>
<proteinExistence type="predicted"/>
<evidence type="ECO:0000256" key="1">
    <source>
        <dbReference type="SAM" id="MobiDB-lite"/>
    </source>
</evidence>
<accession>A0A9N9G5E7</accession>
<keyword evidence="3" id="KW-1185">Reference proteome</keyword>
<dbReference type="EMBL" id="CAJVPY010003013">
    <property type="protein sequence ID" value="CAG8578604.1"/>
    <property type="molecule type" value="Genomic_DNA"/>
</dbReference>
<evidence type="ECO:0000313" key="3">
    <source>
        <dbReference type="Proteomes" id="UP000789405"/>
    </source>
</evidence>
<dbReference type="Proteomes" id="UP000789405">
    <property type="component" value="Unassembled WGS sequence"/>
</dbReference>